<dbReference type="EMBL" id="CAEZYW010000180">
    <property type="protein sequence ID" value="CAB4748299.1"/>
    <property type="molecule type" value="Genomic_DNA"/>
</dbReference>
<name>A0A6J6TPM0_9ZZZZ</name>
<sequence>MLRDNPTEGLHVLQRPPHEHGVMDALAVVAEDPHLRLRVRHRTELGHLLAEESGRHSANGPNIDKTTSLAKAPHLLDDTGSVSDRVGIRHGMNAGEATKGGRARARLDGLGILAAGLAQMRMQVDETG</sequence>
<organism evidence="1">
    <name type="scientific">freshwater metagenome</name>
    <dbReference type="NCBI Taxonomy" id="449393"/>
    <lineage>
        <taxon>unclassified sequences</taxon>
        <taxon>metagenomes</taxon>
        <taxon>ecological metagenomes</taxon>
    </lineage>
</organism>
<proteinExistence type="predicted"/>
<dbReference type="AlphaFoldDB" id="A0A6J6TPM0"/>
<reference evidence="1" key="1">
    <citation type="submission" date="2020-05" db="EMBL/GenBank/DDBJ databases">
        <authorList>
            <person name="Chiriac C."/>
            <person name="Salcher M."/>
            <person name="Ghai R."/>
            <person name="Kavagutti S V."/>
        </authorList>
    </citation>
    <scope>NUCLEOTIDE SEQUENCE</scope>
</reference>
<protein>
    <submittedName>
        <fullName evidence="1">Unannotated protein</fullName>
    </submittedName>
</protein>
<accession>A0A6J6TPM0</accession>
<gene>
    <name evidence="1" type="ORF">UFOPK2786_01153</name>
</gene>
<evidence type="ECO:0000313" key="1">
    <source>
        <dbReference type="EMBL" id="CAB4748299.1"/>
    </source>
</evidence>